<accession>A0A914S1M0</accession>
<evidence type="ECO:0000256" key="1">
    <source>
        <dbReference type="SAM" id="MobiDB-lite"/>
    </source>
</evidence>
<evidence type="ECO:0000313" key="2">
    <source>
        <dbReference type="Proteomes" id="UP000887564"/>
    </source>
</evidence>
<organism evidence="2 3">
    <name type="scientific">Parascaris equorum</name>
    <name type="common">Equine roundworm</name>
    <dbReference type="NCBI Taxonomy" id="6256"/>
    <lineage>
        <taxon>Eukaryota</taxon>
        <taxon>Metazoa</taxon>
        <taxon>Ecdysozoa</taxon>
        <taxon>Nematoda</taxon>
        <taxon>Chromadorea</taxon>
        <taxon>Rhabditida</taxon>
        <taxon>Spirurina</taxon>
        <taxon>Ascaridomorpha</taxon>
        <taxon>Ascaridoidea</taxon>
        <taxon>Ascarididae</taxon>
        <taxon>Parascaris</taxon>
    </lineage>
</organism>
<protein>
    <submittedName>
        <fullName evidence="3">Uncharacterized protein</fullName>
    </submittedName>
</protein>
<keyword evidence="2" id="KW-1185">Reference proteome</keyword>
<name>A0A914S1M0_PAREQ</name>
<dbReference type="WBParaSite" id="PEQ_0000821501-mRNA-1">
    <property type="protein sequence ID" value="PEQ_0000821501-mRNA-1"/>
    <property type="gene ID" value="PEQ_0000821501"/>
</dbReference>
<dbReference type="Proteomes" id="UP000887564">
    <property type="component" value="Unplaced"/>
</dbReference>
<sequence>MRSRHKRAAATLSKLANSDRRHQTVRSGGGCRSRR</sequence>
<proteinExistence type="predicted"/>
<feature type="region of interest" description="Disordered" evidence="1">
    <location>
        <begin position="1"/>
        <end position="35"/>
    </location>
</feature>
<evidence type="ECO:0000313" key="3">
    <source>
        <dbReference type="WBParaSite" id="PEQ_0000821501-mRNA-1"/>
    </source>
</evidence>
<dbReference type="AlphaFoldDB" id="A0A914S1M0"/>
<reference evidence="3" key="1">
    <citation type="submission" date="2022-11" db="UniProtKB">
        <authorList>
            <consortium name="WormBaseParasite"/>
        </authorList>
    </citation>
    <scope>IDENTIFICATION</scope>
</reference>